<dbReference type="EMBL" id="BRZM01000047">
    <property type="protein sequence ID" value="GLD61705.1"/>
    <property type="molecule type" value="Genomic_DNA"/>
</dbReference>
<dbReference type="GO" id="GO:0017134">
    <property type="term" value="F:fibroblast growth factor binding"/>
    <property type="evidence" value="ECO:0007669"/>
    <property type="project" value="TreeGrafter"/>
</dbReference>
<sequence>MEALQDKRVRLQPSAERAPGSHQAANEYAARYMTCSCFTLSRREEGGGGGGGGGVAPAEGFSELAAQVMMSPSKTYILTVIGASVALLFLMGLFCGRFIRRVAQELKDRFRT</sequence>
<dbReference type="Proteomes" id="UP001279410">
    <property type="component" value="Unassembled WGS sequence"/>
</dbReference>
<evidence type="ECO:0000256" key="1">
    <source>
        <dbReference type="SAM" id="MobiDB-lite"/>
    </source>
</evidence>
<feature type="transmembrane region" description="Helical" evidence="2">
    <location>
        <begin position="76"/>
        <end position="99"/>
    </location>
</feature>
<reference evidence="3" key="1">
    <citation type="submission" date="2022-08" db="EMBL/GenBank/DDBJ databases">
        <title>Genome sequencing of akame (Lates japonicus).</title>
        <authorList>
            <person name="Hashiguchi Y."/>
            <person name="Takahashi H."/>
        </authorList>
    </citation>
    <scope>NUCLEOTIDE SEQUENCE</scope>
    <source>
        <strain evidence="3">Kochi</strain>
    </source>
</reference>
<dbReference type="PANTHER" id="PTHR11884">
    <property type="entry name" value="SELECTIN LIGAND RELATED"/>
    <property type="match status" value="1"/>
</dbReference>
<comment type="caution">
    <text evidence="3">The sequence shown here is derived from an EMBL/GenBank/DDBJ whole genome shotgun (WGS) entry which is preliminary data.</text>
</comment>
<accession>A0AAD3MWF2</accession>
<dbReference type="InterPro" id="IPR039728">
    <property type="entry name" value="GLG1"/>
</dbReference>
<protein>
    <submittedName>
        <fullName evidence="3">Golgi apparatus protein 1-like isoform X3</fullName>
    </submittedName>
</protein>
<evidence type="ECO:0000313" key="4">
    <source>
        <dbReference type="Proteomes" id="UP001279410"/>
    </source>
</evidence>
<dbReference type="GO" id="GO:0000139">
    <property type="term" value="C:Golgi membrane"/>
    <property type="evidence" value="ECO:0007669"/>
    <property type="project" value="TreeGrafter"/>
</dbReference>
<feature type="region of interest" description="Disordered" evidence="1">
    <location>
        <begin position="1"/>
        <end position="23"/>
    </location>
</feature>
<name>A0AAD3MWF2_LATJO</name>
<evidence type="ECO:0000256" key="2">
    <source>
        <dbReference type="SAM" id="Phobius"/>
    </source>
</evidence>
<keyword evidence="2" id="KW-0472">Membrane</keyword>
<gene>
    <name evidence="3" type="ORF">AKAME5_001349000</name>
</gene>
<keyword evidence="4" id="KW-1185">Reference proteome</keyword>
<dbReference type="PANTHER" id="PTHR11884:SF1">
    <property type="entry name" value="GOLGI APPARATUS PROTEIN 1"/>
    <property type="match status" value="1"/>
</dbReference>
<dbReference type="AlphaFoldDB" id="A0AAD3MWF2"/>
<keyword evidence="2" id="KW-0812">Transmembrane</keyword>
<organism evidence="3 4">
    <name type="scientific">Lates japonicus</name>
    <name type="common">Japanese lates</name>
    <dbReference type="NCBI Taxonomy" id="270547"/>
    <lineage>
        <taxon>Eukaryota</taxon>
        <taxon>Metazoa</taxon>
        <taxon>Chordata</taxon>
        <taxon>Craniata</taxon>
        <taxon>Vertebrata</taxon>
        <taxon>Euteleostomi</taxon>
        <taxon>Actinopterygii</taxon>
        <taxon>Neopterygii</taxon>
        <taxon>Teleostei</taxon>
        <taxon>Neoteleostei</taxon>
        <taxon>Acanthomorphata</taxon>
        <taxon>Carangaria</taxon>
        <taxon>Carangaria incertae sedis</taxon>
        <taxon>Centropomidae</taxon>
        <taxon>Lates</taxon>
    </lineage>
</organism>
<proteinExistence type="predicted"/>
<evidence type="ECO:0000313" key="3">
    <source>
        <dbReference type="EMBL" id="GLD61705.1"/>
    </source>
</evidence>
<keyword evidence="2" id="KW-1133">Transmembrane helix</keyword>
<feature type="non-terminal residue" evidence="3">
    <location>
        <position position="112"/>
    </location>
</feature>